<dbReference type="EMBL" id="JAOXML010000007">
    <property type="protein sequence ID" value="MCV4377125.1"/>
    <property type="molecule type" value="Genomic_DNA"/>
</dbReference>
<evidence type="ECO:0000259" key="9">
    <source>
        <dbReference type="Pfam" id="PF20473"/>
    </source>
</evidence>
<dbReference type="Gene3D" id="3.40.50.150">
    <property type="entry name" value="Vaccinia Virus protein VP39"/>
    <property type="match status" value="1"/>
</dbReference>
<accession>A0ABT3BW98</accession>
<evidence type="ECO:0000259" key="5">
    <source>
        <dbReference type="Pfam" id="PF20464"/>
    </source>
</evidence>
<comment type="catalytic activity">
    <reaction evidence="4">
        <text>a 2'-deoxyadenosine in DNA + S-adenosyl-L-methionine = an N(6)-methyl-2'-deoxyadenosine in DNA + S-adenosyl-L-homocysteine + H(+)</text>
        <dbReference type="Rhea" id="RHEA:15197"/>
        <dbReference type="Rhea" id="RHEA-COMP:12418"/>
        <dbReference type="Rhea" id="RHEA-COMP:12419"/>
        <dbReference type="ChEBI" id="CHEBI:15378"/>
        <dbReference type="ChEBI" id="CHEBI:57856"/>
        <dbReference type="ChEBI" id="CHEBI:59789"/>
        <dbReference type="ChEBI" id="CHEBI:90615"/>
        <dbReference type="ChEBI" id="CHEBI:90616"/>
        <dbReference type="EC" id="2.1.1.72"/>
    </reaction>
</comment>
<feature type="domain" description="MmeI-like target recognition" evidence="7">
    <location>
        <begin position="632"/>
        <end position="835"/>
    </location>
</feature>
<evidence type="ECO:0000313" key="11">
    <source>
        <dbReference type="Proteomes" id="UP001207294"/>
    </source>
</evidence>
<dbReference type="InterPro" id="IPR046817">
    <property type="entry name" value="MmeI_N"/>
</dbReference>
<keyword evidence="11" id="KW-1185">Reference proteome</keyword>
<dbReference type="GeneID" id="93561861"/>
<dbReference type="Pfam" id="PF20465">
    <property type="entry name" value="MmeI_hel"/>
    <property type="match status" value="1"/>
</dbReference>
<dbReference type="InterPro" id="IPR046819">
    <property type="entry name" value="MmeI_hel"/>
</dbReference>
<evidence type="ECO:0000256" key="2">
    <source>
        <dbReference type="ARBA" id="ARBA00022603"/>
    </source>
</evidence>
<dbReference type="InterPro" id="IPR046818">
    <property type="entry name" value="MmeI_C"/>
</dbReference>
<dbReference type="InterPro" id="IPR046816">
    <property type="entry name" value="MmeI_Mtase"/>
</dbReference>
<evidence type="ECO:0000259" key="7">
    <source>
        <dbReference type="Pfam" id="PF20466"/>
    </source>
</evidence>
<dbReference type="InterPro" id="IPR050953">
    <property type="entry name" value="N4_N6_ade-DNA_methylase"/>
</dbReference>
<keyword evidence="3" id="KW-0808">Transferase</keyword>
<protein>
    <recommendedName>
        <fullName evidence="1">site-specific DNA-methyltransferase (adenine-specific)</fullName>
        <ecNumber evidence="1">2.1.1.72</ecNumber>
    </recommendedName>
</protein>
<keyword evidence="2 10" id="KW-0489">Methyltransferase</keyword>
<dbReference type="GO" id="GO:0032259">
    <property type="term" value="P:methylation"/>
    <property type="evidence" value="ECO:0007669"/>
    <property type="project" value="UniProtKB-KW"/>
</dbReference>
<feature type="domain" description="MmeI-like DNA-methyltransferase" evidence="9">
    <location>
        <begin position="329"/>
        <end position="609"/>
    </location>
</feature>
<evidence type="ECO:0000259" key="6">
    <source>
        <dbReference type="Pfam" id="PF20465"/>
    </source>
</evidence>
<name>A0ABT3BW98_9PSED</name>
<evidence type="ECO:0000313" key="10">
    <source>
        <dbReference type="EMBL" id="MCV4377125.1"/>
    </source>
</evidence>
<dbReference type="GO" id="GO:0008168">
    <property type="term" value="F:methyltransferase activity"/>
    <property type="evidence" value="ECO:0007669"/>
    <property type="project" value="UniProtKB-KW"/>
</dbReference>
<evidence type="ECO:0000259" key="8">
    <source>
        <dbReference type="Pfam" id="PF20467"/>
    </source>
</evidence>
<dbReference type="PANTHER" id="PTHR33841">
    <property type="entry name" value="DNA METHYLTRANSFERASE YEEA-RELATED"/>
    <property type="match status" value="1"/>
</dbReference>
<dbReference type="SUPFAM" id="SSF53335">
    <property type="entry name" value="S-adenosyl-L-methionine-dependent methyltransferases"/>
    <property type="match status" value="1"/>
</dbReference>
<dbReference type="InterPro" id="IPR029063">
    <property type="entry name" value="SAM-dependent_MTases_sf"/>
</dbReference>
<feature type="domain" description="MmeI-like C-terminal" evidence="8">
    <location>
        <begin position="839"/>
        <end position="916"/>
    </location>
</feature>
<proteinExistence type="predicted"/>
<evidence type="ECO:0000256" key="4">
    <source>
        <dbReference type="ARBA" id="ARBA00047942"/>
    </source>
</evidence>
<feature type="domain" description="MmeI-like N-terminal" evidence="5">
    <location>
        <begin position="1"/>
        <end position="159"/>
    </location>
</feature>
<dbReference type="Pfam" id="PF20464">
    <property type="entry name" value="MmeI_N"/>
    <property type="match status" value="1"/>
</dbReference>
<feature type="domain" description="MmeI-like helicase spacer" evidence="6">
    <location>
        <begin position="172"/>
        <end position="253"/>
    </location>
</feature>
<dbReference type="Pfam" id="PF20467">
    <property type="entry name" value="MmeI_C"/>
    <property type="match status" value="1"/>
</dbReference>
<dbReference type="PANTHER" id="PTHR33841:SF1">
    <property type="entry name" value="DNA METHYLTRANSFERASE A"/>
    <property type="match status" value="1"/>
</dbReference>
<evidence type="ECO:0000256" key="1">
    <source>
        <dbReference type="ARBA" id="ARBA00011900"/>
    </source>
</evidence>
<dbReference type="InterPro" id="IPR046820">
    <property type="entry name" value="MmeI_TRD"/>
</dbReference>
<evidence type="ECO:0000256" key="3">
    <source>
        <dbReference type="ARBA" id="ARBA00022679"/>
    </source>
</evidence>
<gene>
    <name evidence="10" type="ORF">OH718_11025</name>
</gene>
<dbReference type="Pfam" id="PF20466">
    <property type="entry name" value="MmeI_TRD"/>
    <property type="match status" value="1"/>
</dbReference>
<dbReference type="Proteomes" id="UP001207294">
    <property type="component" value="Unassembled WGS sequence"/>
</dbReference>
<dbReference type="Pfam" id="PF20473">
    <property type="entry name" value="MmeI_Mtase"/>
    <property type="match status" value="1"/>
</dbReference>
<reference evidence="10 11" key="1">
    <citation type="submission" date="2022-10" db="EMBL/GenBank/DDBJ databases">
        <title>Characterization of Pseudomonas capsici strains from pepper and tomato in Georgia.</title>
        <authorList>
            <person name="Zhao M."/>
            <person name="Dutta B."/>
        </authorList>
    </citation>
    <scope>NUCLEOTIDE SEQUENCE [LARGE SCALE GENOMIC DNA]</scope>
    <source>
        <strain evidence="10 11">Pc20-5</strain>
    </source>
</reference>
<comment type="caution">
    <text evidence="10">The sequence shown here is derived from an EMBL/GenBank/DDBJ whole genome shotgun (WGS) entry which is preliminary data.</text>
</comment>
<dbReference type="EC" id="2.1.1.72" evidence="1"/>
<sequence>MNAVEIESAISDLALEPFDAAEFPFTFLAAFGNKETALKRLRAGNNNASDVPGGVLLRSNIHIAACEPDTVGETLKALRASPATTKAKAKFILATDGQTLEAEELITGETIACDYPDLPNHFGFLLPLAGISTIKEIKDNPIDVRATSRLNKLYVELLSENPDWAKAERRADMNHFMARLVFCFFAEDTDIFTGDGLFTKTVEQFSERDGSNTHQVLSEIFRAMNIKLPERATAQTRLPSWANTFPYVNGGLFSGSTETPRFTRMARTYLLHAGKLNWQKINPDIFGSMIQAVADDEERGALGMHYTSVPNILKVLNPLFLDDLRAQLDAAGDNRAKLLNLRKRMAHIRVFDPACGSGNFLVIAYKQMREIEAEINRRRDEANNRSEIPLTNFRGIELRDFPAEIARLALIIAEFQCDVLYRGQQDALAEFLPLDAQNWIVCGNALRLDWLSICRPTGTGVKIIGDDLFGTPLNQTEIDFENEGGETYICGNPPYLGSTWQTDEQKADLEAIFASRTKNWKSLDYVAGWFMKAADYGTKTKAKAAFVSTNSICQGQQVPILWPLIFSGDYQIAFAYTSFKWANLASHNAGVTVVIVCISNDPEKYRRIYSTNSNGDVAVKAVEKINAYLVSGTDVIVDKQTSPSDERSQMDAGGKPVEGGNLLFTETERQRLVERDVETTKFLKRAYGASEYIRGEVRFCLWISDDQEQEAKANEEINRKLDAVAAFRLKSPKVATKKGAAWPHKFEEVKQTGNEIVTIVPKVSSESREYLPVGLLPKGSIVTDLAFALYDAPLWNMALIASRLHLVWIGTVCGKMKTDFRYSNTLGWNTFPVPLLTEQNKADLTRCAEDILLAREAHFPATIADLYDPDTMPDNLRHAHERNDEVLERIYIGRRFRNDTERLEKLFDLYTKMTADTSKAATKKPRGKKA</sequence>
<organism evidence="10 11">
    <name type="scientific">Pseudomonas capsici</name>
    <dbReference type="NCBI Taxonomy" id="2810614"/>
    <lineage>
        <taxon>Bacteria</taxon>
        <taxon>Pseudomonadati</taxon>
        <taxon>Pseudomonadota</taxon>
        <taxon>Gammaproteobacteria</taxon>
        <taxon>Pseudomonadales</taxon>
        <taxon>Pseudomonadaceae</taxon>
        <taxon>Pseudomonas</taxon>
    </lineage>
</organism>
<dbReference type="RefSeq" id="WP_206401869.1">
    <property type="nucleotide sequence ID" value="NZ_JAFGZD010000007.1"/>
</dbReference>